<protein>
    <recommendedName>
        <fullName evidence="2">DNA ligase (ATP)</fullName>
        <ecNumber evidence="2">6.5.1.1</ecNumber>
    </recommendedName>
</protein>
<dbReference type="CDD" id="cd07971">
    <property type="entry name" value="OBF_DNA_ligase_LigD"/>
    <property type="match status" value="1"/>
</dbReference>
<dbReference type="SUPFAM" id="SSF56091">
    <property type="entry name" value="DNA ligase/mRNA capping enzyme, catalytic domain"/>
    <property type="match status" value="1"/>
</dbReference>
<dbReference type="EMBL" id="JAQLGM010000018">
    <property type="protein sequence ID" value="MDB2000330.1"/>
    <property type="molecule type" value="Genomic_DNA"/>
</dbReference>
<dbReference type="InterPro" id="IPR012310">
    <property type="entry name" value="DNA_ligase_ATP-dep_cent"/>
</dbReference>
<dbReference type="Pfam" id="PF04679">
    <property type="entry name" value="DNA_ligase_A_C"/>
    <property type="match status" value="1"/>
</dbReference>
<evidence type="ECO:0000256" key="4">
    <source>
        <dbReference type="ARBA" id="ARBA00034003"/>
    </source>
</evidence>
<name>A0AAW6AXB7_CLOSY</name>
<dbReference type="Gene3D" id="3.30.470.30">
    <property type="entry name" value="DNA ligase/mRNA capping enzyme"/>
    <property type="match status" value="1"/>
</dbReference>
<dbReference type="PROSITE" id="PS50160">
    <property type="entry name" value="DNA_LIGASE_A3"/>
    <property type="match status" value="1"/>
</dbReference>
<dbReference type="Gene3D" id="3.30.1490.70">
    <property type="match status" value="1"/>
</dbReference>
<comment type="caution">
    <text evidence="6">The sequence shown here is derived from an EMBL/GenBank/DDBJ whole genome shotgun (WGS) entry which is preliminary data.</text>
</comment>
<dbReference type="GO" id="GO:0003910">
    <property type="term" value="F:DNA ligase (ATP) activity"/>
    <property type="evidence" value="ECO:0007669"/>
    <property type="project" value="UniProtKB-EC"/>
</dbReference>
<dbReference type="InterPro" id="IPR050191">
    <property type="entry name" value="ATP-dep_DNA_ligase"/>
</dbReference>
<dbReference type="GO" id="GO:0006281">
    <property type="term" value="P:DNA repair"/>
    <property type="evidence" value="ECO:0007669"/>
    <property type="project" value="InterPro"/>
</dbReference>
<dbReference type="Pfam" id="PF01068">
    <property type="entry name" value="DNA_ligase_A_M"/>
    <property type="match status" value="1"/>
</dbReference>
<dbReference type="Gene3D" id="2.40.50.140">
    <property type="entry name" value="Nucleic acid-binding proteins"/>
    <property type="match status" value="1"/>
</dbReference>
<dbReference type="PROSITE" id="PS00333">
    <property type="entry name" value="DNA_LIGASE_A2"/>
    <property type="match status" value="1"/>
</dbReference>
<dbReference type="InterPro" id="IPR012340">
    <property type="entry name" value="NA-bd_OB-fold"/>
</dbReference>
<evidence type="ECO:0000256" key="3">
    <source>
        <dbReference type="ARBA" id="ARBA00022598"/>
    </source>
</evidence>
<dbReference type="PANTHER" id="PTHR45674">
    <property type="entry name" value="DNA LIGASE 1/3 FAMILY MEMBER"/>
    <property type="match status" value="1"/>
</dbReference>
<comment type="similarity">
    <text evidence="1">Belongs to the ATP-dependent DNA ligase family.</text>
</comment>
<feature type="domain" description="ATP-dependent DNA ligase family profile" evidence="5">
    <location>
        <begin position="108"/>
        <end position="236"/>
    </location>
</feature>
<comment type="catalytic activity">
    <reaction evidence="4">
        <text>ATP + (deoxyribonucleotide)n-3'-hydroxyl + 5'-phospho-(deoxyribonucleotide)m = (deoxyribonucleotide)n+m + AMP + diphosphate.</text>
        <dbReference type="EC" id="6.5.1.1"/>
    </reaction>
</comment>
<sequence>MIDFNRKDINPMLIGASSEAFNSDDYIYELKWDGERCIAYLDPKLGTELRNKRNVRMLSKVPELSALHKQVKERCILDGELMVLKDGKPSFYEIQKRSIMTNVFKINLLSKQYPASFIPFDILYYKNNDISLLPLMERKEYLSKAVGEETARMALSKYIEGQGMAFYTLAEQQELEGIVAKRKDSVYIEGKRTKDWIKIKNLKDDDFVICGYIYKENHMISIVLGKYDKDKLVYKGHVTLGVGGENFRRIKEVPKSDVPLFPLGSYDKTVWIRPQLVCVVHFMEYTASGSMRQPVFKGLRFDKEPEECQI</sequence>
<evidence type="ECO:0000256" key="1">
    <source>
        <dbReference type="ARBA" id="ARBA00007572"/>
    </source>
</evidence>
<gene>
    <name evidence="6" type="ORF">PM006_08970</name>
</gene>
<dbReference type="InterPro" id="IPR016059">
    <property type="entry name" value="DNA_ligase_ATP-dep_CS"/>
</dbReference>
<dbReference type="Proteomes" id="UP001300871">
    <property type="component" value="Unassembled WGS sequence"/>
</dbReference>
<evidence type="ECO:0000259" key="5">
    <source>
        <dbReference type="PROSITE" id="PS50160"/>
    </source>
</evidence>
<organism evidence="6 7">
    <name type="scientific">Clostridium symbiosum</name>
    <name type="common">Bacteroides symbiosus</name>
    <dbReference type="NCBI Taxonomy" id="1512"/>
    <lineage>
        <taxon>Bacteria</taxon>
        <taxon>Bacillati</taxon>
        <taxon>Bacillota</taxon>
        <taxon>Clostridia</taxon>
        <taxon>Lachnospirales</taxon>
        <taxon>Lachnospiraceae</taxon>
        <taxon>Otoolea</taxon>
    </lineage>
</organism>
<dbReference type="PANTHER" id="PTHR45674:SF4">
    <property type="entry name" value="DNA LIGASE 1"/>
    <property type="match status" value="1"/>
</dbReference>
<dbReference type="CDD" id="cd07906">
    <property type="entry name" value="Adenylation_DNA_ligase_LigD_LigC"/>
    <property type="match status" value="1"/>
</dbReference>
<accession>A0AAW6AXB7</accession>
<dbReference type="GO" id="GO:0005524">
    <property type="term" value="F:ATP binding"/>
    <property type="evidence" value="ECO:0007669"/>
    <property type="project" value="InterPro"/>
</dbReference>
<evidence type="ECO:0000313" key="6">
    <source>
        <dbReference type="EMBL" id="MDB2000330.1"/>
    </source>
</evidence>
<reference evidence="6" key="1">
    <citation type="submission" date="2023-01" db="EMBL/GenBank/DDBJ databases">
        <title>Human gut microbiome strain richness.</title>
        <authorList>
            <person name="Chen-Liaw A."/>
        </authorList>
    </citation>
    <scope>NUCLEOTIDE SEQUENCE</scope>
    <source>
        <strain evidence="6">B1_m1001713B170214d0_201011</strain>
    </source>
</reference>
<keyword evidence="3 6" id="KW-0436">Ligase</keyword>
<dbReference type="SUPFAM" id="SSF50249">
    <property type="entry name" value="Nucleic acid-binding proteins"/>
    <property type="match status" value="1"/>
</dbReference>
<dbReference type="EC" id="6.5.1.1" evidence="2"/>
<evidence type="ECO:0000313" key="7">
    <source>
        <dbReference type="Proteomes" id="UP001300871"/>
    </source>
</evidence>
<dbReference type="RefSeq" id="WP_003497111.1">
    <property type="nucleotide sequence ID" value="NZ_JADNHH010000018.1"/>
</dbReference>
<dbReference type="GO" id="GO:0006310">
    <property type="term" value="P:DNA recombination"/>
    <property type="evidence" value="ECO:0007669"/>
    <property type="project" value="InterPro"/>
</dbReference>
<dbReference type="InterPro" id="IPR012309">
    <property type="entry name" value="DNA_ligase_ATP-dep_C"/>
</dbReference>
<proteinExistence type="inferred from homology"/>
<evidence type="ECO:0000256" key="2">
    <source>
        <dbReference type="ARBA" id="ARBA00012727"/>
    </source>
</evidence>
<dbReference type="AlphaFoldDB" id="A0AAW6AXB7"/>